<comment type="caution">
    <text evidence="13">The sequence shown here is derived from an EMBL/GenBank/DDBJ whole genome shotgun (WGS) entry which is preliminary data.</text>
</comment>
<proteinExistence type="inferred from homology"/>
<keyword evidence="14" id="KW-1185">Reference proteome</keyword>
<dbReference type="Proteomes" id="UP000192247">
    <property type="component" value="Unassembled WGS sequence"/>
</dbReference>
<gene>
    <name evidence="13" type="ORF">BIW11_07106</name>
</gene>
<evidence type="ECO:0000256" key="5">
    <source>
        <dbReference type="ARBA" id="ARBA00022679"/>
    </source>
</evidence>
<dbReference type="PANTHER" id="PTHR23417">
    <property type="entry name" value="3-DEOXY-D-MANNO-OCTULOSONIC-ACID TRANSFERASE/TRNA GUANINE-N 7 - -METHYLTRANSFERASE"/>
    <property type="match status" value="1"/>
</dbReference>
<comment type="similarity">
    <text evidence="11">Belongs to the class I-like SAM-binding methyltransferase superfamily. TrmB family.</text>
</comment>
<keyword evidence="4 11" id="KW-0489">Methyltransferase</keyword>
<dbReference type="GO" id="GO:0005634">
    <property type="term" value="C:nucleus"/>
    <property type="evidence" value="ECO:0007669"/>
    <property type="project" value="UniProtKB-SubCell"/>
</dbReference>
<feature type="region of interest" description="Disordered" evidence="12">
    <location>
        <begin position="1"/>
        <end position="26"/>
    </location>
</feature>
<dbReference type="PANTHER" id="PTHR23417:SF16">
    <property type="entry name" value="TRNA (GUANINE-N(7)-)-METHYLTRANSFERASE"/>
    <property type="match status" value="1"/>
</dbReference>
<feature type="binding site" evidence="11">
    <location>
        <begin position="250"/>
        <end position="252"/>
    </location>
    <ligand>
        <name>S-adenosyl-L-methionine</name>
        <dbReference type="ChEBI" id="CHEBI:59789"/>
    </ligand>
</feature>
<dbReference type="PROSITE" id="PS51625">
    <property type="entry name" value="SAM_MT_TRMB"/>
    <property type="match status" value="1"/>
</dbReference>
<dbReference type="InterPro" id="IPR025763">
    <property type="entry name" value="Trm8_euk"/>
</dbReference>
<name>A0A1V9XVP8_9ACAR</name>
<dbReference type="NCBIfam" id="TIGR00091">
    <property type="entry name" value="tRNA (guanosine(46)-N7)-methyltransferase TrmB"/>
    <property type="match status" value="1"/>
</dbReference>
<dbReference type="InterPro" id="IPR029063">
    <property type="entry name" value="SAM-dependent_MTases_sf"/>
</dbReference>
<evidence type="ECO:0000256" key="7">
    <source>
        <dbReference type="ARBA" id="ARBA00022694"/>
    </source>
</evidence>
<evidence type="ECO:0000313" key="14">
    <source>
        <dbReference type="Proteomes" id="UP000192247"/>
    </source>
</evidence>
<dbReference type="FunCoup" id="A0A1V9XVP8">
    <property type="interactions" value="851"/>
</dbReference>
<keyword evidence="6 11" id="KW-0949">S-adenosyl-L-methionine</keyword>
<evidence type="ECO:0000313" key="13">
    <source>
        <dbReference type="EMBL" id="OQR77428.1"/>
    </source>
</evidence>
<dbReference type="Pfam" id="PF02390">
    <property type="entry name" value="Methyltransf_4"/>
    <property type="match status" value="1"/>
</dbReference>
<comment type="subcellular location">
    <subcellularLocation>
        <location evidence="2 11">Nucleus</location>
    </subcellularLocation>
</comment>
<feature type="binding site" evidence="11">
    <location>
        <begin position="119"/>
        <end position="120"/>
    </location>
    <ligand>
        <name>S-adenosyl-L-methionine</name>
        <dbReference type="ChEBI" id="CHEBI:59789"/>
    </ligand>
</feature>
<dbReference type="EC" id="2.1.1.33" evidence="11"/>
<accession>A0A1V9XVP8</accession>
<evidence type="ECO:0000256" key="9">
    <source>
        <dbReference type="ARBA" id="ARBA00023242"/>
    </source>
</evidence>
<dbReference type="UniPathway" id="UPA00989"/>
<dbReference type="FunFam" id="3.40.50.150:FF:000060">
    <property type="entry name" value="tRNA (guanine-N(7)-)-methyltransferase"/>
    <property type="match status" value="1"/>
</dbReference>
<dbReference type="InParanoid" id="A0A1V9XVP8"/>
<evidence type="ECO:0000256" key="3">
    <source>
        <dbReference type="ARBA" id="ARBA00022555"/>
    </source>
</evidence>
<dbReference type="OrthoDB" id="47276at2759"/>
<evidence type="ECO:0000256" key="10">
    <source>
        <dbReference type="ARBA" id="ARBA00060552"/>
    </source>
</evidence>
<reference evidence="13 14" key="1">
    <citation type="journal article" date="2017" name="Gigascience">
        <title>Draft genome of the honey bee ectoparasitic mite, Tropilaelaps mercedesae, is shaped by the parasitic life history.</title>
        <authorList>
            <person name="Dong X."/>
            <person name="Armstrong S.D."/>
            <person name="Xia D."/>
            <person name="Makepeace B.L."/>
            <person name="Darby A.C."/>
            <person name="Kadowaki T."/>
        </authorList>
    </citation>
    <scope>NUCLEOTIDE SEQUENCE [LARGE SCALE GENOMIC DNA]</scope>
    <source>
        <strain evidence="13">Wuxi-XJTLU</strain>
    </source>
</reference>
<comment type="pathway">
    <text evidence="10 11">tRNA modification; N(7)-methylguanine-tRNA biosynthesis.</text>
</comment>
<dbReference type="GO" id="GO:0008176">
    <property type="term" value="F:tRNA (guanine(46)-N7)-methyltransferase activity"/>
    <property type="evidence" value="ECO:0007669"/>
    <property type="project" value="UniProtKB-UniRule"/>
</dbReference>
<dbReference type="EMBL" id="MNPL01003554">
    <property type="protein sequence ID" value="OQR77428.1"/>
    <property type="molecule type" value="Genomic_DNA"/>
</dbReference>
<organism evidence="13 14">
    <name type="scientific">Tropilaelaps mercedesae</name>
    <dbReference type="NCBI Taxonomy" id="418985"/>
    <lineage>
        <taxon>Eukaryota</taxon>
        <taxon>Metazoa</taxon>
        <taxon>Ecdysozoa</taxon>
        <taxon>Arthropoda</taxon>
        <taxon>Chelicerata</taxon>
        <taxon>Arachnida</taxon>
        <taxon>Acari</taxon>
        <taxon>Parasitiformes</taxon>
        <taxon>Mesostigmata</taxon>
        <taxon>Gamasina</taxon>
        <taxon>Dermanyssoidea</taxon>
        <taxon>Laelapidae</taxon>
        <taxon>Tropilaelaps</taxon>
    </lineage>
</organism>
<keyword evidence="8 11" id="KW-0694">RNA-binding</keyword>
<evidence type="ECO:0000256" key="2">
    <source>
        <dbReference type="ARBA" id="ARBA00004123"/>
    </source>
</evidence>
<feature type="binding site" evidence="11">
    <location>
        <begin position="152"/>
        <end position="153"/>
    </location>
    <ligand>
        <name>S-adenosyl-L-methionine</name>
        <dbReference type="ChEBI" id="CHEBI:59789"/>
    </ligand>
</feature>
<comment type="catalytic activity">
    <reaction evidence="1 11">
        <text>guanosine(46) in tRNA + S-adenosyl-L-methionine = N(7)-methylguanosine(46) in tRNA + S-adenosyl-L-homocysteine</text>
        <dbReference type="Rhea" id="RHEA:42708"/>
        <dbReference type="Rhea" id="RHEA-COMP:10188"/>
        <dbReference type="Rhea" id="RHEA-COMP:10189"/>
        <dbReference type="ChEBI" id="CHEBI:57856"/>
        <dbReference type="ChEBI" id="CHEBI:59789"/>
        <dbReference type="ChEBI" id="CHEBI:74269"/>
        <dbReference type="ChEBI" id="CHEBI:74480"/>
        <dbReference type="EC" id="2.1.1.33"/>
    </reaction>
</comment>
<evidence type="ECO:0000256" key="8">
    <source>
        <dbReference type="ARBA" id="ARBA00022884"/>
    </source>
</evidence>
<evidence type="ECO:0000256" key="6">
    <source>
        <dbReference type="ARBA" id="ARBA00022691"/>
    </source>
</evidence>
<feature type="active site" evidence="11">
    <location>
        <position position="175"/>
    </location>
</feature>
<protein>
    <recommendedName>
        <fullName evidence="11">tRNA (guanine-N(7)-)-methyltransferase</fullName>
        <ecNumber evidence="11">2.1.1.33</ecNumber>
    </recommendedName>
    <alternativeName>
        <fullName evidence="11">tRNA (guanine(46)-N(7))-methyltransferase</fullName>
    </alternativeName>
    <alternativeName>
        <fullName evidence="11">tRNA(m7G46)-methyltransferase</fullName>
    </alternativeName>
</protein>
<evidence type="ECO:0000256" key="1">
    <source>
        <dbReference type="ARBA" id="ARBA00000142"/>
    </source>
</evidence>
<keyword evidence="9 11" id="KW-0539">Nucleus</keyword>
<keyword evidence="7 11" id="KW-0819">tRNA processing</keyword>
<evidence type="ECO:0000256" key="12">
    <source>
        <dbReference type="SAM" id="MobiDB-lite"/>
    </source>
</evidence>
<dbReference type="HAMAP" id="MF_03055">
    <property type="entry name" value="tRNA_methyltr_TrmB_euk"/>
    <property type="match status" value="1"/>
</dbReference>
<feature type="binding site" evidence="11">
    <location>
        <position position="96"/>
    </location>
    <ligand>
        <name>S-adenosyl-L-methionine</name>
        <dbReference type="ChEBI" id="CHEBI:59789"/>
    </ligand>
</feature>
<dbReference type="Gene3D" id="3.40.50.150">
    <property type="entry name" value="Vaccinia Virus protein VP39"/>
    <property type="match status" value="1"/>
</dbReference>
<dbReference type="GO" id="GO:0106143">
    <property type="term" value="C:tRNA (m7G46) methyltransferase complex"/>
    <property type="evidence" value="ECO:0007669"/>
    <property type="project" value="UniProtKB-ARBA"/>
</dbReference>
<sequence length="285" mass="33266">MSHIKSVVVSDEETPKRPENQETQIKIGDNEVTMKPDSESKILLPQKRFYRQRAHSNPISDHCFNNPCTPADMEWAKYYDGGYDPEKSKVEFVDIGCGYGGLLVELSLMFPEKFMVGMEIRVKVSDYVTDRIKALRKIHPGSYGNVCCLRTNAMKYLPNYFRKGQLQKMFFLFPDPHFKRTKHKWRIISQQLLAEYAYVLAIDGRLYTITDVLDLHEWMVMHINQHPLFERISDEELKEDPVTEKLYDSTEEGKKVSRNAGKKYPAVFRRINSNLRNPFTLISLT</sequence>
<comment type="function">
    <text evidence="11">Catalyzes the formation of N(7)-methylguanine at position 46 (m7G46) in tRNA.</text>
</comment>
<dbReference type="AlphaFoldDB" id="A0A1V9XVP8"/>
<keyword evidence="3 11" id="KW-0820">tRNA-binding</keyword>
<dbReference type="InterPro" id="IPR003358">
    <property type="entry name" value="tRNA_(Gua-N-7)_MeTrfase_Trmb"/>
</dbReference>
<evidence type="ECO:0000256" key="11">
    <source>
        <dbReference type="HAMAP-Rule" id="MF_03055"/>
    </source>
</evidence>
<dbReference type="STRING" id="418985.A0A1V9XVP8"/>
<dbReference type="SUPFAM" id="SSF53335">
    <property type="entry name" value="S-adenosyl-L-methionine-dependent methyltransferases"/>
    <property type="match status" value="1"/>
</dbReference>
<feature type="binding site" evidence="11">
    <location>
        <position position="172"/>
    </location>
    <ligand>
        <name>S-adenosyl-L-methionine</name>
        <dbReference type="ChEBI" id="CHEBI:59789"/>
    </ligand>
</feature>
<dbReference type="GO" id="GO:0000049">
    <property type="term" value="F:tRNA binding"/>
    <property type="evidence" value="ECO:0007669"/>
    <property type="project" value="UniProtKB-UniRule"/>
</dbReference>
<evidence type="ECO:0000256" key="4">
    <source>
        <dbReference type="ARBA" id="ARBA00022603"/>
    </source>
</evidence>
<keyword evidence="5 11" id="KW-0808">Transferase</keyword>